<dbReference type="AlphaFoldDB" id="A0A2I0ADV5"/>
<gene>
    <name evidence="2" type="ORF">AXF42_Ash021032</name>
</gene>
<feature type="region of interest" description="Disordered" evidence="1">
    <location>
        <begin position="1"/>
        <end position="21"/>
    </location>
</feature>
<accession>A0A2I0ADV5</accession>
<dbReference type="OrthoDB" id="413520at2759"/>
<sequence length="98" mass="11132">MAVRRNGMEENEEEEEGLFEEDDEAWAAAEIDVHPHLRPLADAAESGNVNALRLALDQIDVLPLLLRNVERYTSCIKQENHDIGMPNPCHFIQFSMDS</sequence>
<proteinExistence type="predicted"/>
<evidence type="ECO:0000313" key="2">
    <source>
        <dbReference type="EMBL" id="PKA53737.1"/>
    </source>
</evidence>
<keyword evidence="3" id="KW-1185">Reference proteome</keyword>
<organism evidence="2 3">
    <name type="scientific">Apostasia shenzhenica</name>
    <dbReference type="NCBI Taxonomy" id="1088818"/>
    <lineage>
        <taxon>Eukaryota</taxon>
        <taxon>Viridiplantae</taxon>
        <taxon>Streptophyta</taxon>
        <taxon>Embryophyta</taxon>
        <taxon>Tracheophyta</taxon>
        <taxon>Spermatophyta</taxon>
        <taxon>Magnoliopsida</taxon>
        <taxon>Liliopsida</taxon>
        <taxon>Asparagales</taxon>
        <taxon>Orchidaceae</taxon>
        <taxon>Apostasioideae</taxon>
        <taxon>Apostasia</taxon>
    </lineage>
</organism>
<evidence type="ECO:0000313" key="3">
    <source>
        <dbReference type="Proteomes" id="UP000236161"/>
    </source>
</evidence>
<protein>
    <submittedName>
        <fullName evidence="2">Uncharacterized protein</fullName>
    </submittedName>
</protein>
<dbReference type="EMBL" id="KZ451991">
    <property type="protein sequence ID" value="PKA53737.1"/>
    <property type="molecule type" value="Genomic_DNA"/>
</dbReference>
<name>A0A2I0ADV5_9ASPA</name>
<feature type="compositionally biased region" description="Acidic residues" evidence="1">
    <location>
        <begin position="9"/>
        <end position="21"/>
    </location>
</feature>
<dbReference type="Proteomes" id="UP000236161">
    <property type="component" value="Unassembled WGS sequence"/>
</dbReference>
<evidence type="ECO:0000256" key="1">
    <source>
        <dbReference type="SAM" id="MobiDB-lite"/>
    </source>
</evidence>
<reference evidence="2 3" key="1">
    <citation type="journal article" date="2017" name="Nature">
        <title>The Apostasia genome and the evolution of orchids.</title>
        <authorList>
            <person name="Zhang G.Q."/>
            <person name="Liu K.W."/>
            <person name="Li Z."/>
            <person name="Lohaus R."/>
            <person name="Hsiao Y.Y."/>
            <person name="Niu S.C."/>
            <person name="Wang J.Y."/>
            <person name="Lin Y.C."/>
            <person name="Xu Q."/>
            <person name="Chen L.J."/>
            <person name="Yoshida K."/>
            <person name="Fujiwara S."/>
            <person name="Wang Z.W."/>
            <person name="Zhang Y.Q."/>
            <person name="Mitsuda N."/>
            <person name="Wang M."/>
            <person name="Liu G.H."/>
            <person name="Pecoraro L."/>
            <person name="Huang H.X."/>
            <person name="Xiao X.J."/>
            <person name="Lin M."/>
            <person name="Wu X.Y."/>
            <person name="Wu W.L."/>
            <person name="Chen Y.Y."/>
            <person name="Chang S.B."/>
            <person name="Sakamoto S."/>
            <person name="Ohme-Takagi M."/>
            <person name="Yagi M."/>
            <person name="Zeng S.J."/>
            <person name="Shen C.Y."/>
            <person name="Yeh C.M."/>
            <person name="Luo Y.B."/>
            <person name="Tsai W.C."/>
            <person name="Van de Peer Y."/>
            <person name="Liu Z.J."/>
        </authorList>
    </citation>
    <scope>NUCLEOTIDE SEQUENCE [LARGE SCALE GENOMIC DNA]</scope>
    <source>
        <strain evidence="3">cv. Shenzhen</strain>
        <tissue evidence="2">Stem</tissue>
    </source>
</reference>